<organism evidence="2 3">
    <name type="scientific">Schizophyllum amplum</name>
    <dbReference type="NCBI Taxonomy" id="97359"/>
    <lineage>
        <taxon>Eukaryota</taxon>
        <taxon>Fungi</taxon>
        <taxon>Dikarya</taxon>
        <taxon>Basidiomycota</taxon>
        <taxon>Agaricomycotina</taxon>
        <taxon>Agaricomycetes</taxon>
        <taxon>Agaricomycetidae</taxon>
        <taxon>Agaricales</taxon>
        <taxon>Schizophyllaceae</taxon>
        <taxon>Schizophyllum</taxon>
    </lineage>
</organism>
<feature type="region of interest" description="Disordered" evidence="1">
    <location>
        <begin position="53"/>
        <end position="164"/>
    </location>
</feature>
<dbReference type="EMBL" id="VDMD01000042">
    <property type="protein sequence ID" value="TRM57819.1"/>
    <property type="molecule type" value="Genomic_DNA"/>
</dbReference>
<comment type="caution">
    <text evidence="2">The sequence shown here is derived from an EMBL/GenBank/DDBJ whole genome shotgun (WGS) entry which is preliminary data.</text>
</comment>
<evidence type="ECO:0000313" key="2">
    <source>
        <dbReference type="EMBL" id="TRM57819.1"/>
    </source>
</evidence>
<sequence length="164" mass="18252">MEIGFSYSRYDTHAVGLFLASVFPWPTLVIEDVHGDARVEAINLAIESTKPAPTKSLTTKQAHRRAKRVPVSPEVRDKLTARHQLLPRNSTAVEPVVAAEPPKTRASKRKRGADSLVVQEDARPAKTRKIPTKTQVKRTTEPTRRSERLRAKASKAQNGQGDRD</sequence>
<protein>
    <submittedName>
        <fullName evidence="2">Uncharacterized protein</fullName>
    </submittedName>
</protein>
<accession>A0A550BZ44</accession>
<keyword evidence="3" id="KW-1185">Reference proteome</keyword>
<evidence type="ECO:0000313" key="3">
    <source>
        <dbReference type="Proteomes" id="UP000320762"/>
    </source>
</evidence>
<dbReference type="Proteomes" id="UP000320762">
    <property type="component" value="Unassembled WGS sequence"/>
</dbReference>
<dbReference type="AlphaFoldDB" id="A0A550BZ44"/>
<gene>
    <name evidence="2" type="ORF">BD626DRAFT_513622</name>
</gene>
<reference evidence="2 3" key="1">
    <citation type="journal article" date="2019" name="New Phytol.">
        <title>Comparative genomics reveals unique wood-decay strategies and fruiting body development in the Schizophyllaceae.</title>
        <authorList>
            <person name="Almasi E."/>
            <person name="Sahu N."/>
            <person name="Krizsan K."/>
            <person name="Balint B."/>
            <person name="Kovacs G.M."/>
            <person name="Kiss B."/>
            <person name="Cseklye J."/>
            <person name="Drula E."/>
            <person name="Henrissat B."/>
            <person name="Nagy I."/>
            <person name="Chovatia M."/>
            <person name="Adam C."/>
            <person name="LaButti K."/>
            <person name="Lipzen A."/>
            <person name="Riley R."/>
            <person name="Grigoriev I.V."/>
            <person name="Nagy L.G."/>
        </authorList>
    </citation>
    <scope>NUCLEOTIDE SEQUENCE [LARGE SCALE GENOMIC DNA]</scope>
    <source>
        <strain evidence="2 3">NL-1724</strain>
    </source>
</reference>
<name>A0A550BZ44_9AGAR</name>
<proteinExistence type="predicted"/>
<evidence type="ECO:0000256" key="1">
    <source>
        <dbReference type="SAM" id="MobiDB-lite"/>
    </source>
</evidence>
<feature type="compositionally biased region" description="Basic and acidic residues" evidence="1">
    <location>
        <begin position="138"/>
        <end position="150"/>
    </location>
</feature>
<feature type="compositionally biased region" description="Polar residues" evidence="1">
    <location>
        <begin position="155"/>
        <end position="164"/>
    </location>
</feature>